<feature type="chain" id="PRO_5020773713" description="Lipoprotein" evidence="2">
    <location>
        <begin position="23"/>
        <end position="81"/>
    </location>
</feature>
<feature type="signal peptide" evidence="2">
    <location>
        <begin position="1"/>
        <end position="22"/>
    </location>
</feature>
<feature type="compositionally biased region" description="Low complexity" evidence="1">
    <location>
        <begin position="35"/>
        <end position="48"/>
    </location>
</feature>
<dbReference type="Proteomes" id="UP000292110">
    <property type="component" value="Unassembled WGS sequence"/>
</dbReference>
<reference evidence="3 4" key="1">
    <citation type="submission" date="2019-02" db="EMBL/GenBank/DDBJ databases">
        <title>The draft genome of Acinetobacter halotolerans strain JCM 31009.</title>
        <authorList>
            <person name="Qin J."/>
            <person name="Feng Y."/>
            <person name="Nemec A."/>
            <person name="Zong Z."/>
        </authorList>
    </citation>
    <scope>NUCLEOTIDE SEQUENCE [LARGE SCALE GENOMIC DNA]</scope>
    <source>
        <strain evidence="3 4">JCM 31009</strain>
    </source>
</reference>
<proteinExistence type="predicted"/>
<keyword evidence="2" id="KW-0732">Signal</keyword>
<organism evidence="3 4">
    <name type="scientific">Acinetobacter halotolerans</name>
    <dbReference type="NCBI Taxonomy" id="1752076"/>
    <lineage>
        <taxon>Bacteria</taxon>
        <taxon>Pseudomonadati</taxon>
        <taxon>Pseudomonadota</taxon>
        <taxon>Gammaproteobacteria</taxon>
        <taxon>Moraxellales</taxon>
        <taxon>Moraxellaceae</taxon>
        <taxon>Acinetobacter</taxon>
    </lineage>
</organism>
<accession>A0A4Q6XHF2</accession>
<sequence>MNFKLTLIALMIAPVMVLTACAKKEEAKTAEDQEQATSVVSTQTTSEQQAAIDAIDKPIMDEHNTDVVEDADTEVAASELQ</sequence>
<dbReference type="PROSITE" id="PS51257">
    <property type="entry name" value="PROKAR_LIPOPROTEIN"/>
    <property type="match status" value="1"/>
</dbReference>
<name>A0A4Q6XHF2_9GAMM</name>
<evidence type="ECO:0000256" key="1">
    <source>
        <dbReference type="SAM" id="MobiDB-lite"/>
    </source>
</evidence>
<evidence type="ECO:0000256" key="2">
    <source>
        <dbReference type="SAM" id="SignalP"/>
    </source>
</evidence>
<gene>
    <name evidence="3" type="ORF">EXE30_13020</name>
</gene>
<dbReference type="AlphaFoldDB" id="A0A4Q6XHF2"/>
<comment type="caution">
    <text evidence="3">The sequence shown here is derived from an EMBL/GenBank/DDBJ whole genome shotgun (WGS) entry which is preliminary data.</text>
</comment>
<feature type="region of interest" description="Disordered" evidence="1">
    <location>
        <begin position="26"/>
        <end position="48"/>
    </location>
</feature>
<protein>
    <recommendedName>
        <fullName evidence="5">Lipoprotein</fullName>
    </recommendedName>
</protein>
<evidence type="ECO:0008006" key="5">
    <source>
        <dbReference type="Google" id="ProtNLM"/>
    </source>
</evidence>
<dbReference type="EMBL" id="SGIM01000011">
    <property type="protein sequence ID" value="RZF50488.1"/>
    <property type="molecule type" value="Genomic_DNA"/>
</dbReference>
<evidence type="ECO:0000313" key="3">
    <source>
        <dbReference type="EMBL" id="RZF50488.1"/>
    </source>
</evidence>
<keyword evidence="4" id="KW-1185">Reference proteome</keyword>
<evidence type="ECO:0000313" key="4">
    <source>
        <dbReference type="Proteomes" id="UP000292110"/>
    </source>
</evidence>
<dbReference type="RefSeq" id="WP_130162765.1">
    <property type="nucleotide sequence ID" value="NZ_SGIM01000011.1"/>
</dbReference>